<sequence>MLVDGKIFLGVSDRPEYLNLKYGNRHGLVTGATGTGKTVSLQVLAEGFSAAGVPVFAADIKGDLSGISRMGQAQAWQTKRAEEIGFSEFADDVFPVIFWDLFGKQGHPVRTTISEMGPVLLARILDLNDTQEGVLNIAFRLADDEGLLLLDLKDLRALLTEVQERAREISGRYGNVTTASIGAIQRALLVLEEQGADNFFGERALSVADLMRTDTDGRGFVSILAADQLMQAPRLYATFLLWLLSELFEELPEVGDLDKPRLVFFFDEAHLLFDDAPKALVDKVEQVVKLIRSKGVGVYFVTQNPVDIPESVLAQLANRVQHALRAYTPREQKAVKVAAETFRPNPAFSTEDAITQLGIGEALVSVLEDKGVPSMVGRTMIRPPSAQVGPISPAERDAIMANSPVGGLYDSVTDRESAFEILQRRARDKQLDAERAQYEDQRQREADELARDRERLERANTPRRSTRQSPTEAAMTSLARSVANTLGREIVRGILGGLRRR</sequence>
<dbReference type="InterPro" id="IPR027417">
    <property type="entry name" value="P-loop_NTPase"/>
</dbReference>
<feature type="region of interest" description="Disordered" evidence="1">
    <location>
        <begin position="432"/>
        <end position="475"/>
    </location>
</feature>
<dbReference type="SUPFAM" id="SSF52540">
    <property type="entry name" value="P-loop containing nucleoside triphosphate hydrolases"/>
    <property type="match status" value="1"/>
</dbReference>
<keyword evidence="4" id="KW-1185">Reference proteome</keyword>
<gene>
    <name evidence="3" type="ORF">IC608_07805</name>
</gene>
<proteinExistence type="predicted"/>
<comment type="caution">
    <text evidence="3">The sequence shown here is derived from an EMBL/GenBank/DDBJ whole genome shotgun (WGS) entry which is preliminary data.</text>
</comment>
<dbReference type="EMBL" id="JACYFU010000002">
    <property type="protein sequence ID" value="MBD8065376.1"/>
    <property type="molecule type" value="Genomic_DNA"/>
</dbReference>
<evidence type="ECO:0000313" key="3">
    <source>
        <dbReference type="EMBL" id="MBD8065376.1"/>
    </source>
</evidence>
<evidence type="ECO:0000256" key="1">
    <source>
        <dbReference type="SAM" id="MobiDB-lite"/>
    </source>
</evidence>
<accession>A0A927FWN3</accession>
<evidence type="ECO:0000313" key="4">
    <source>
        <dbReference type="Proteomes" id="UP000654108"/>
    </source>
</evidence>
<dbReference type="PANTHER" id="PTHR30121">
    <property type="entry name" value="UNCHARACTERIZED PROTEIN YJGR-RELATED"/>
    <property type="match status" value="1"/>
</dbReference>
<reference evidence="3" key="1">
    <citation type="submission" date="2020-09" db="EMBL/GenBank/DDBJ databases">
        <title>Genome seq and assembly of Devosia sp.</title>
        <authorList>
            <person name="Chhetri G."/>
        </authorList>
    </citation>
    <scope>NUCLEOTIDE SEQUENCE</scope>
    <source>
        <strain evidence="3">PTR5</strain>
    </source>
</reference>
<protein>
    <submittedName>
        <fullName evidence="3">DUF853 family protein</fullName>
    </submittedName>
</protein>
<dbReference type="InterPro" id="IPR051162">
    <property type="entry name" value="T4SS_component"/>
</dbReference>
<dbReference type="Gene3D" id="3.40.50.300">
    <property type="entry name" value="P-loop containing nucleotide triphosphate hydrolases"/>
    <property type="match status" value="2"/>
</dbReference>
<dbReference type="Proteomes" id="UP000654108">
    <property type="component" value="Unassembled WGS sequence"/>
</dbReference>
<feature type="domain" description="Helicase HerA-like C-terminal" evidence="2">
    <location>
        <begin position="12"/>
        <end position="500"/>
    </location>
</feature>
<organism evidence="3 4">
    <name type="scientific">Devosia oryzisoli</name>
    <dbReference type="NCBI Taxonomy" id="2774138"/>
    <lineage>
        <taxon>Bacteria</taxon>
        <taxon>Pseudomonadati</taxon>
        <taxon>Pseudomonadota</taxon>
        <taxon>Alphaproteobacteria</taxon>
        <taxon>Hyphomicrobiales</taxon>
        <taxon>Devosiaceae</taxon>
        <taxon>Devosia</taxon>
    </lineage>
</organism>
<dbReference type="CDD" id="cd01127">
    <property type="entry name" value="TrwB_TraG_TraD_VirD4"/>
    <property type="match status" value="1"/>
</dbReference>
<evidence type="ECO:0000259" key="2">
    <source>
        <dbReference type="Pfam" id="PF05872"/>
    </source>
</evidence>
<dbReference type="PANTHER" id="PTHR30121:SF6">
    <property type="entry name" value="SLR6007 PROTEIN"/>
    <property type="match status" value="1"/>
</dbReference>
<dbReference type="AlphaFoldDB" id="A0A927FWN3"/>
<dbReference type="RefSeq" id="WP_191774238.1">
    <property type="nucleotide sequence ID" value="NZ_JACYFU010000002.1"/>
</dbReference>
<name>A0A927FWN3_9HYPH</name>
<dbReference type="Pfam" id="PF05872">
    <property type="entry name" value="HerA_C"/>
    <property type="match status" value="1"/>
</dbReference>
<dbReference type="InterPro" id="IPR033186">
    <property type="entry name" value="HerA_C"/>
</dbReference>
<feature type="compositionally biased region" description="Basic and acidic residues" evidence="1">
    <location>
        <begin position="432"/>
        <end position="460"/>
    </location>
</feature>